<dbReference type="Pfam" id="PF00105">
    <property type="entry name" value="zf-C4"/>
    <property type="match status" value="2"/>
</dbReference>
<dbReference type="SMART" id="SM00399">
    <property type="entry name" value="ZnF_C4"/>
    <property type="match status" value="2"/>
</dbReference>
<dbReference type="STRING" id="225164.V4CCR0"/>
<evidence type="ECO:0000313" key="10">
    <source>
        <dbReference type="EMBL" id="ESO99689.1"/>
    </source>
</evidence>
<keyword evidence="5" id="KW-0238">DNA-binding</keyword>
<organism evidence="10 11">
    <name type="scientific">Lottia gigantea</name>
    <name type="common">Giant owl limpet</name>
    <dbReference type="NCBI Taxonomy" id="225164"/>
    <lineage>
        <taxon>Eukaryota</taxon>
        <taxon>Metazoa</taxon>
        <taxon>Spiralia</taxon>
        <taxon>Lophotrochozoa</taxon>
        <taxon>Mollusca</taxon>
        <taxon>Gastropoda</taxon>
        <taxon>Patellogastropoda</taxon>
        <taxon>Lottioidea</taxon>
        <taxon>Lottiidae</taxon>
        <taxon>Lottia</taxon>
    </lineage>
</organism>
<name>V4CCR0_LOTGI</name>
<dbReference type="OMA" id="FGANTCE"/>
<dbReference type="AlphaFoldDB" id="V4CCR0"/>
<dbReference type="RefSeq" id="XP_009049651.1">
    <property type="nucleotide sequence ID" value="XM_009051403.1"/>
</dbReference>
<dbReference type="Proteomes" id="UP000030746">
    <property type="component" value="Unassembled WGS sequence"/>
</dbReference>
<evidence type="ECO:0000256" key="6">
    <source>
        <dbReference type="ARBA" id="ARBA00023163"/>
    </source>
</evidence>
<dbReference type="PANTHER" id="PTHR24082:SF473">
    <property type="entry name" value="ECDYSONE-INDUCED PROTEIN 75B, ISOFORM B"/>
    <property type="match status" value="1"/>
</dbReference>
<dbReference type="SUPFAM" id="SSF57716">
    <property type="entry name" value="Glucocorticoid receptor-like (DNA-binding domain)"/>
    <property type="match status" value="2"/>
</dbReference>
<keyword evidence="4" id="KW-0805">Transcription regulation</keyword>
<sequence length="155" mass="17813">CVVCKEPAHGYNFGALVCLPCKSFYIRCSKEDVIYSKCRGQCDITGENRIRCQYCRYQQCLKVGMKPQKPERYMFAFDESLCMVCGDLSNGIHFGVGTCEGCKKFFRRCLLESSKLICVNERRCKINPKTRNRCRLCRYLKCLQVGMSKSGESNC</sequence>
<dbReference type="PROSITE" id="PS00031">
    <property type="entry name" value="NUCLEAR_REC_DBD_1"/>
    <property type="match status" value="1"/>
</dbReference>
<dbReference type="GO" id="GO:0043565">
    <property type="term" value="F:sequence-specific DNA binding"/>
    <property type="evidence" value="ECO:0007669"/>
    <property type="project" value="InterPro"/>
</dbReference>
<dbReference type="EMBL" id="KB200971">
    <property type="protein sequence ID" value="ESO99689.1"/>
    <property type="molecule type" value="Genomic_DNA"/>
</dbReference>
<proteinExistence type="predicted"/>
<dbReference type="CTD" id="20234485"/>
<evidence type="ECO:0000256" key="7">
    <source>
        <dbReference type="ARBA" id="ARBA00023170"/>
    </source>
</evidence>
<evidence type="ECO:0000259" key="9">
    <source>
        <dbReference type="PROSITE" id="PS51030"/>
    </source>
</evidence>
<evidence type="ECO:0000256" key="1">
    <source>
        <dbReference type="ARBA" id="ARBA00022723"/>
    </source>
</evidence>
<keyword evidence="3" id="KW-0862">Zinc</keyword>
<gene>
    <name evidence="10" type="ORF">LOTGIDRAFT_141771</name>
</gene>
<dbReference type="InterPro" id="IPR050234">
    <property type="entry name" value="Nuclear_hormone_rcpt_NR1"/>
</dbReference>
<dbReference type="GO" id="GO:0008270">
    <property type="term" value="F:zinc ion binding"/>
    <property type="evidence" value="ECO:0007669"/>
    <property type="project" value="UniProtKB-KW"/>
</dbReference>
<dbReference type="InterPro" id="IPR013088">
    <property type="entry name" value="Znf_NHR/GATA"/>
</dbReference>
<keyword evidence="6" id="KW-0804">Transcription</keyword>
<reference evidence="10 11" key="1">
    <citation type="journal article" date="2013" name="Nature">
        <title>Insights into bilaterian evolution from three spiralian genomes.</title>
        <authorList>
            <person name="Simakov O."/>
            <person name="Marletaz F."/>
            <person name="Cho S.J."/>
            <person name="Edsinger-Gonzales E."/>
            <person name="Havlak P."/>
            <person name="Hellsten U."/>
            <person name="Kuo D.H."/>
            <person name="Larsson T."/>
            <person name="Lv J."/>
            <person name="Arendt D."/>
            <person name="Savage R."/>
            <person name="Osoegawa K."/>
            <person name="de Jong P."/>
            <person name="Grimwood J."/>
            <person name="Chapman J.A."/>
            <person name="Shapiro H."/>
            <person name="Aerts A."/>
            <person name="Otillar R.P."/>
            <person name="Terry A.Y."/>
            <person name="Boore J.L."/>
            <person name="Grigoriev I.V."/>
            <person name="Lindberg D.R."/>
            <person name="Seaver E.C."/>
            <person name="Weisblat D.A."/>
            <person name="Putnam N.H."/>
            <person name="Rokhsar D.S."/>
        </authorList>
    </citation>
    <scope>NUCLEOTIDE SEQUENCE [LARGE SCALE GENOMIC DNA]</scope>
</reference>
<evidence type="ECO:0000313" key="11">
    <source>
        <dbReference type="Proteomes" id="UP000030746"/>
    </source>
</evidence>
<dbReference type="KEGG" id="lgi:LOTGIDRAFT_141771"/>
<keyword evidence="1" id="KW-0479">Metal-binding</keyword>
<dbReference type="PROSITE" id="PS51030">
    <property type="entry name" value="NUCLEAR_REC_DBD_2"/>
    <property type="match status" value="2"/>
</dbReference>
<dbReference type="InterPro" id="IPR001628">
    <property type="entry name" value="Znf_hrmn_rcpt"/>
</dbReference>
<feature type="non-terminal residue" evidence="10">
    <location>
        <position position="1"/>
    </location>
</feature>
<evidence type="ECO:0000256" key="2">
    <source>
        <dbReference type="ARBA" id="ARBA00022771"/>
    </source>
</evidence>
<keyword evidence="8" id="KW-0539">Nucleus</keyword>
<evidence type="ECO:0000256" key="3">
    <source>
        <dbReference type="ARBA" id="ARBA00022833"/>
    </source>
</evidence>
<dbReference type="Gene3D" id="3.30.50.10">
    <property type="entry name" value="Erythroid Transcription Factor GATA-1, subunit A"/>
    <property type="match status" value="2"/>
</dbReference>
<dbReference type="GO" id="GO:0003700">
    <property type="term" value="F:DNA-binding transcription factor activity"/>
    <property type="evidence" value="ECO:0007669"/>
    <property type="project" value="InterPro"/>
</dbReference>
<keyword evidence="2" id="KW-0863">Zinc-finger</keyword>
<dbReference type="PRINTS" id="PR00047">
    <property type="entry name" value="STROIDFINGER"/>
</dbReference>
<feature type="domain" description="Nuclear receptor" evidence="9">
    <location>
        <begin position="79"/>
        <end position="154"/>
    </location>
</feature>
<protein>
    <recommendedName>
        <fullName evidence="9">Nuclear receptor domain-containing protein</fullName>
    </recommendedName>
</protein>
<dbReference type="OrthoDB" id="6159439at2759"/>
<evidence type="ECO:0000256" key="5">
    <source>
        <dbReference type="ARBA" id="ARBA00023125"/>
    </source>
</evidence>
<evidence type="ECO:0000256" key="8">
    <source>
        <dbReference type="ARBA" id="ARBA00023242"/>
    </source>
</evidence>
<feature type="domain" description="Nuclear receptor" evidence="9">
    <location>
        <begin position="1"/>
        <end position="72"/>
    </location>
</feature>
<accession>V4CCR0</accession>
<keyword evidence="11" id="KW-1185">Reference proteome</keyword>
<dbReference type="PANTHER" id="PTHR24082">
    <property type="entry name" value="NUCLEAR HORMONE RECEPTOR"/>
    <property type="match status" value="1"/>
</dbReference>
<keyword evidence="7" id="KW-0675">Receptor</keyword>
<dbReference type="GeneID" id="20234485"/>
<evidence type="ECO:0000256" key="4">
    <source>
        <dbReference type="ARBA" id="ARBA00023015"/>
    </source>
</evidence>
<dbReference type="HOGENOM" id="CLU_107756_0_0_1"/>